<evidence type="ECO:0000259" key="1">
    <source>
        <dbReference type="Pfam" id="PF13401"/>
    </source>
</evidence>
<name>A0A848B0K1_9BACT</name>
<comment type="caution">
    <text evidence="2">The sequence shown here is derived from an EMBL/GenBank/DDBJ whole genome shotgun (WGS) entry which is preliminary data.</text>
</comment>
<dbReference type="InterPro" id="IPR027417">
    <property type="entry name" value="P-loop_NTPase"/>
</dbReference>
<dbReference type="SUPFAM" id="SSF52540">
    <property type="entry name" value="P-loop containing nucleoside triphosphate hydrolases"/>
    <property type="match status" value="1"/>
</dbReference>
<dbReference type="Pfam" id="PF13401">
    <property type="entry name" value="AAA_22"/>
    <property type="match status" value="1"/>
</dbReference>
<feature type="domain" description="ORC1/DEAH AAA+ ATPase" evidence="1">
    <location>
        <begin position="114"/>
        <end position="232"/>
    </location>
</feature>
<keyword evidence="2" id="KW-0547">Nucleotide-binding</keyword>
<dbReference type="GO" id="GO:0005524">
    <property type="term" value="F:ATP binding"/>
    <property type="evidence" value="ECO:0007669"/>
    <property type="project" value="UniProtKB-KW"/>
</dbReference>
<dbReference type="GO" id="GO:0016887">
    <property type="term" value="F:ATP hydrolysis activity"/>
    <property type="evidence" value="ECO:0007669"/>
    <property type="project" value="InterPro"/>
</dbReference>
<reference evidence="2 3" key="1">
    <citation type="submission" date="2020-04" db="EMBL/GenBank/DDBJ databases">
        <authorList>
            <person name="Hitch T.C.A."/>
            <person name="Wylensek D."/>
            <person name="Clavel T."/>
        </authorList>
    </citation>
    <scope>NUCLEOTIDE SEQUENCE [LARGE SCALE GENOMIC DNA]</scope>
    <source>
        <strain evidence="2 3">COR2-253-APC-1A</strain>
    </source>
</reference>
<gene>
    <name evidence="2" type="ORF">HF882_22630</name>
</gene>
<dbReference type="InterPro" id="IPR049945">
    <property type="entry name" value="AAA_22"/>
</dbReference>
<protein>
    <submittedName>
        <fullName evidence="2">ATP-binding protein</fullName>
    </submittedName>
</protein>
<organism evidence="2 3">
    <name type="scientific">Victivallis vadensis</name>
    <dbReference type="NCBI Taxonomy" id="172901"/>
    <lineage>
        <taxon>Bacteria</taxon>
        <taxon>Pseudomonadati</taxon>
        <taxon>Lentisphaerota</taxon>
        <taxon>Lentisphaeria</taxon>
        <taxon>Victivallales</taxon>
        <taxon>Victivallaceae</taxon>
        <taxon>Victivallis</taxon>
    </lineage>
</organism>
<dbReference type="Proteomes" id="UP000576225">
    <property type="component" value="Unassembled WGS sequence"/>
</dbReference>
<dbReference type="RefSeq" id="WP_168964284.1">
    <property type="nucleotide sequence ID" value="NZ_JABAEW010000115.1"/>
</dbReference>
<accession>A0A848B0K1</accession>
<evidence type="ECO:0000313" key="2">
    <source>
        <dbReference type="EMBL" id="NMD89385.1"/>
    </source>
</evidence>
<dbReference type="EMBL" id="JABAEW010000115">
    <property type="protein sequence ID" value="NMD89385.1"/>
    <property type="molecule type" value="Genomic_DNA"/>
</dbReference>
<sequence length="341" mass="38412">MTIKSTDLHPHNLSFDAYKAGLENYSKAEAEQVEWLWGYFNGPLGKDKAALCKEFGMEWEQLRPLFSGRVAASIRAETFEAITALRRRLAKSKPLVRTIVTERIIQALDYCRDYSAMVYVTGPTGRGKTYTAEWWAGENNHGRTKYIRVPSDCTRRALVQELCKVAGCATCGTCAEMEGNLRRAIGPRNIIIADEAGHLLSRSGRPGGAIELLRDLHDMTGCGVALIFTDVYLAEIKRGRNADYFEQFLGRLEFPVEIPQKPRRDEVRQVLTAFFADGVSEELVSYALGVATARDGKLRTLFKDLFRAEELAKNDGRKITADDFKLFVKWRKSAGAWPEDR</sequence>
<keyword evidence="2" id="KW-0067">ATP-binding</keyword>
<dbReference type="AlphaFoldDB" id="A0A848B0K1"/>
<evidence type="ECO:0000313" key="3">
    <source>
        <dbReference type="Proteomes" id="UP000576225"/>
    </source>
</evidence>
<proteinExistence type="predicted"/>